<dbReference type="AlphaFoldDB" id="C7NJF7"/>
<accession>C7NJF7</accession>
<evidence type="ECO:0000313" key="2">
    <source>
        <dbReference type="Proteomes" id="UP000006666"/>
    </source>
</evidence>
<protein>
    <submittedName>
        <fullName evidence="1">Predicted esterase of the alpha/beta hydrolase fold family</fullName>
    </submittedName>
</protein>
<dbReference type="eggNOG" id="COG1073">
    <property type="taxonomic scope" value="Bacteria"/>
</dbReference>
<proteinExistence type="predicted"/>
<dbReference type="Gene3D" id="3.40.50.1820">
    <property type="entry name" value="alpha/beta hydrolase"/>
    <property type="match status" value="1"/>
</dbReference>
<dbReference type="InterPro" id="IPR029058">
    <property type="entry name" value="AB_hydrolase_fold"/>
</dbReference>
<dbReference type="RefSeq" id="WP_012801706.1">
    <property type="nucleotide sequence ID" value="NC_013169.1"/>
</dbReference>
<dbReference type="STRING" id="478801.Ksed_02010"/>
<dbReference type="KEGG" id="kse:Ksed_02010"/>
<evidence type="ECO:0000313" key="1">
    <source>
        <dbReference type="EMBL" id="ACV05287.1"/>
    </source>
</evidence>
<dbReference type="HOGENOM" id="CLU_092797_0_0_11"/>
<sequence>MQMLFLHGAGGFQEDRELAERLTGAVGAELQMPECPDEDMSFEAWASVVRPAVGSLGADDLVVGHSFGGSILLGVLAEAAPEVRRGLVLAAPDWGVSGWDVAEYAPSGPPQGVRLSLHHCRDDEVVPVAHFAALAESVPGAAARVHPIGGHQFAGLEGDLMREMTR</sequence>
<organism evidence="1 2">
    <name type="scientific">Kytococcus sedentarius (strain ATCC 14392 / DSM 20547 / JCM 11482 / CCUG 33030 / NBRC 15357 / NCTC 11040 / CCM 314 / 541)</name>
    <name type="common">Micrococcus sedentarius</name>
    <dbReference type="NCBI Taxonomy" id="478801"/>
    <lineage>
        <taxon>Bacteria</taxon>
        <taxon>Bacillati</taxon>
        <taxon>Actinomycetota</taxon>
        <taxon>Actinomycetes</taxon>
        <taxon>Micrococcales</taxon>
        <taxon>Kytococcaceae</taxon>
        <taxon>Kytococcus</taxon>
    </lineage>
</organism>
<dbReference type="GO" id="GO:0016787">
    <property type="term" value="F:hydrolase activity"/>
    <property type="evidence" value="ECO:0007669"/>
    <property type="project" value="UniProtKB-KW"/>
</dbReference>
<name>C7NJF7_KYTSD</name>
<reference evidence="1 2" key="1">
    <citation type="journal article" date="2009" name="Stand. Genomic Sci.">
        <title>Complete genome sequence of Kytococcus sedentarius type strain (541).</title>
        <authorList>
            <person name="Sims D."/>
            <person name="Brettin T."/>
            <person name="Detter J.C."/>
            <person name="Han C."/>
            <person name="Lapidus A."/>
            <person name="Copeland A."/>
            <person name="Glavina Del Rio T."/>
            <person name="Nolan M."/>
            <person name="Chen F."/>
            <person name="Lucas S."/>
            <person name="Tice H."/>
            <person name="Cheng J.F."/>
            <person name="Bruce D."/>
            <person name="Goodwin L."/>
            <person name="Pitluck S."/>
            <person name="Ovchinnikova G."/>
            <person name="Pati A."/>
            <person name="Ivanova N."/>
            <person name="Mavrommatis K."/>
            <person name="Chen A."/>
            <person name="Palaniappan K."/>
            <person name="D'haeseleer P."/>
            <person name="Chain P."/>
            <person name="Bristow J."/>
            <person name="Eisen J.A."/>
            <person name="Markowitz V."/>
            <person name="Hugenholtz P."/>
            <person name="Schneider S."/>
            <person name="Goker M."/>
            <person name="Pukall R."/>
            <person name="Kyrpides N.C."/>
            <person name="Klenk H.P."/>
        </authorList>
    </citation>
    <scope>NUCLEOTIDE SEQUENCE [LARGE SCALE GENOMIC DNA]</scope>
    <source>
        <strain evidence="2">ATCC 14392 / DSM 20547 / JCM 11482 / CCUG 33030 / NBRC 15357 / NCTC 11040 / CCM 314 / 541</strain>
    </source>
</reference>
<dbReference type="SUPFAM" id="SSF53474">
    <property type="entry name" value="alpha/beta-Hydrolases"/>
    <property type="match status" value="1"/>
</dbReference>
<gene>
    <name evidence="1" type="ordered locus">Ksed_02010</name>
</gene>
<dbReference type="EMBL" id="CP001686">
    <property type="protein sequence ID" value="ACV05287.1"/>
    <property type="molecule type" value="Genomic_DNA"/>
</dbReference>
<keyword evidence="1" id="KW-0378">Hydrolase</keyword>
<dbReference type="Proteomes" id="UP000006666">
    <property type="component" value="Chromosome"/>
</dbReference>
<keyword evidence="2" id="KW-1185">Reference proteome</keyword>